<feature type="compositionally biased region" description="Polar residues" evidence="1">
    <location>
        <begin position="63"/>
        <end position="76"/>
    </location>
</feature>
<evidence type="ECO:0000313" key="4">
    <source>
        <dbReference type="EMBL" id="EEN47773.1"/>
    </source>
</evidence>
<feature type="compositionally biased region" description="Low complexity" evidence="1">
    <location>
        <begin position="35"/>
        <end position="49"/>
    </location>
</feature>
<proteinExistence type="predicted"/>
<gene>
    <name evidence="4" type="ORF">BRAFLDRAFT_83536</name>
</gene>
<keyword evidence="2" id="KW-0472">Membrane</keyword>
<dbReference type="EMBL" id="GG666626">
    <property type="protein sequence ID" value="EEN47773.1"/>
    <property type="molecule type" value="Genomic_DNA"/>
</dbReference>
<evidence type="ECO:0000256" key="2">
    <source>
        <dbReference type="SAM" id="Phobius"/>
    </source>
</evidence>
<keyword evidence="2" id="KW-0812">Transmembrane</keyword>
<feature type="transmembrane region" description="Helical" evidence="2">
    <location>
        <begin position="207"/>
        <end position="229"/>
    </location>
</feature>
<dbReference type="InParanoid" id="C3ZI31"/>
<sequence>MQTRATLIALLLCLCSAIFDVRAQSTVNTTDVTTDMTGVTTPDPTTETTAISVPRTDPPTTQPPNNASANSTMEQNTDTTTEHVSTTSNDSSVSTTDGDVITTVTTAAPVTVCSENCTYADGSSCTDGDANCTCTNICRPANPEPSGLSTAAIIDVSTVAPTVCTKVCMDPQDKPCVESDANCTCNETCSEVGKPSPQSGGLSGGEIAGVAVGAVAGVVLIGAVAAALVTCKKKKGRSVSPNSRTAMVEEGSNGEQQVDG</sequence>
<name>C3ZI31_BRAFL</name>
<feature type="chain" id="PRO_5002934655" evidence="3">
    <location>
        <begin position="24"/>
        <end position="260"/>
    </location>
</feature>
<organism>
    <name type="scientific">Branchiostoma floridae</name>
    <name type="common">Florida lancelet</name>
    <name type="synonym">Amphioxus</name>
    <dbReference type="NCBI Taxonomy" id="7739"/>
    <lineage>
        <taxon>Eukaryota</taxon>
        <taxon>Metazoa</taxon>
        <taxon>Chordata</taxon>
        <taxon>Cephalochordata</taxon>
        <taxon>Leptocardii</taxon>
        <taxon>Amphioxiformes</taxon>
        <taxon>Branchiostomatidae</taxon>
        <taxon>Branchiostoma</taxon>
    </lineage>
</organism>
<keyword evidence="2" id="KW-1133">Transmembrane helix</keyword>
<evidence type="ECO:0000256" key="1">
    <source>
        <dbReference type="SAM" id="MobiDB-lite"/>
    </source>
</evidence>
<protein>
    <submittedName>
        <fullName evidence="4">Uncharacterized protein</fullName>
    </submittedName>
</protein>
<dbReference type="AlphaFoldDB" id="C3ZI31"/>
<feature type="region of interest" description="Disordered" evidence="1">
    <location>
        <begin position="236"/>
        <end position="260"/>
    </location>
</feature>
<feature type="signal peptide" evidence="3">
    <location>
        <begin position="1"/>
        <end position="23"/>
    </location>
</feature>
<reference evidence="4" key="1">
    <citation type="journal article" date="2008" name="Nature">
        <title>The amphioxus genome and the evolution of the chordate karyotype.</title>
        <authorList>
            <consortium name="US DOE Joint Genome Institute (JGI-PGF)"/>
            <person name="Putnam N.H."/>
            <person name="Butts T."/>
            <person name="Ferrier D.E.K."/>
            <person name="Furlong R.F."/>
            <person name="Hellsten U."/>
            <person name="Kawashima T."/>
            <person name="Robinson-Rechavi M."/>
            <person name="Shoguchi E."/>
            <person name="Terry A."/>
            <person name="Yu J.-K."/>
            <person name="Benito-Gutierrez E.L."/>
            <person name="Dubchak I."/>
            <person name="Garcia-Fernandez J."/>
            <person name="Gibson-Brown J.J."/>
            <person name="Grigoriev I.V."/>
            <person name="Horton A.C."/>
            <person name="de Jong P.J."/>
            <person name="Jurka J."/>
            <person name="Kapitonov V.V."/>
            <person name="Kohara Y."/>
            <person name="Kuroki Y."/>
            <person name="Lindquist E."/>
            <person name="Lucas S."/>
            <person name="Osoegawa K."/>
            <person name="Pennacchio L.A."/>
            <person name="Salamov A.A."/>
            <person name="Satou Y."/>
            <person name="Sauka-Spengler T."/>
            <person name="Schmutz J."/>
            <person name="Shin-I T."/>
            <person name="Toyoda A."/>
            <person name="Bronner-Fraser M."/>
            <person name="Fujiyama A."/>
            <person name="Holland L.Z."/>
            <person name="Holland P.W.H."/>
            <person name="Satoh N."/>
            <person name="Rokhsar D.S."/>
        </authorList>
    </citation>
    <scope>NUCLEOTIDE SEQUENCE [LARGE SCALE GENOMIC DNA]</scope>
    <source>
        <strain evidence="4">S238N-H82</strain>
        <tissue evidence="4">Testes</tissue>
    </source>
</reference>
<accession>C3ZI31</accession>
<keyword evidence="3" id="KW-0732">Signal</keyword>
<feature type="compositionally biased region" description="Low complexity" evidence="1">
    <location>
        <begin position="77"/>
        <end position="96"/>
    </location>
</feature>
<evidence type="ECO:0000256" key="3">
    <source>
        <dbReference type="SAM" id="SignalP"/>
    </source>
</evidence>
<feature type="region of interest" description="Disordered" evidence="1">
    <location>
        <begin position="35"/>
        <end position="96"/>
    </location>
</feature>